<keyword evidence="2 11" id="KW-0808">Transferase</keyword>
<feature type="binding site" evidence="10">
    <location>
        <position position="256"/>
    </location>
    <ligand>
        <name>ATP</name>
        <dbReference type="ChEBI" id="CHEBI:30616"/>
    </ligand>
</feature>
<dbReference type="AlphaFoldDB" id="A0A564Z093"/>
<dbReference type="FunFam" id="1.10.510.10:FF:001927">
    <property type="entry name" value="Receptor protein-tyrosine kinase"/>
    <property type="match status" value="1"/>
</dbReference>
<dbReference type="InterPro" id="IPR017441">
    <property type="entry name" value="Protein_kinase_ATP_BS"/>
</dbReference>
<dbReference type="PROSITE" id="PS50011">
    <property type="entry name" value="PROTEIN_KINASE_DOM"/>
    <property type="match status" value="1"/>
</dbReference>
<dbReference type="Pfam" id="PF00018">
    <property type="entry name" value="SH3_1"/>
    <property type="match status" value="1"/>
</dbReference>
<dbReference type="Proteomes" id="UP000321570">
    <property type="component" value="Unassembled WGS sequence"/>
</dbReference>
<comment type="catalytic activity">
    <reaction evidence="7 11">
        <text>L-tyrosyl-[protein] + ATP = O-phospho-L-tyrosyl-[protein] + ADP + H(+)</text>
        <dbReference type="Rhea" id="RHEA:10596"/>
        <dbReference type="Rhea" id="RHEA-COMP:10136"/>
        <dbReference type="Rhea" id="RHEA-COMP:20101"/>
        <dbReference type="ChEBI" id="CHEBI:15378"/>
        <dbReference type="ChEBI" id="CHEBI:30616"/>
        <dbReference type="ChEBI" id="CHEBI:46858"/>
        <dbReference type="ChEBI" id="CHEBI:61978"/>
        <dbReference type="ChEBI" id="CHEBI:456216"/>
        <dbReference type="EC" id="2.7.10.2"/>
    </reaction>
</comment>
<dbReference type="Pfam" id="PF07714">
    <property type="entry name" value="PK_Tyr_Ser-Thr"/>
    <property type="match status" value="2"/>
</dbReference>
<dbReference type="PRINTS" id="PR00109">
    <property type="entry name" value="TYRKINASE"/>
</dbReference>
<dbReference type="PROSITE" id="PS50002">
    <property type="entry name" value="SH3"/>
    <property type="match status" value="1"/>
</dbReference>
<dbReference type="InterPro" id="IPR036028">
    <property type="entry name" value="SH3-like_dom_sf"/>
</dbReference>
<evidence type="ECO:0000256" key="11">
    <source>
        <dbReference type="RuleBase" id="RU362096"/>
    </source>
</evidence>
<dbReference type="InterPro" id="IPR000719">
    <property type="entry name" value="Prot_kinase_dom"/>
</dbReference>
<evidence type="ECO:0000259" key="14">
    <source>
        <dbReference type="PROSITE" id="PS50002"/>
    </source>
</evidence>
<dbReference type="SMART" id="SM00252">
    <property type="entry name" value="SH2"/>
    <property type="match status" value="1"/>
</dbReference>
<feature type="transmembrane region" description="Helical" evidence="12">
    <location>
        <begin position="12"/>
        <end position="29"/>
    </location>
</feature>
<dbReference type="InterPro" id="IPR008266">
    <property type="entry name" value="Tyr_kinase_AS"/>
</dbReference>
<dbReference type="SUPFAM" id="SSF50044">
    <property type="entry name" value="SH3-domain"/>
    <property type="match status" value="1"/>
</dbReference>
<evidence type="ECO:0000313" key="16">
    <source>
        <dbReference type="EMBL" id="VUZ52892.1"/>
    </source>
</evidence>
<dbReference type="PRINTS" id="PR00401">
    <property type="entry name" value="SH2DOMAIN"/>
</dbReference>
<dbReference type="Gene3D" id="1.10.510.10">
    <property type="entry name" value="Transferase(Phosphotransferase) domain 1"/>
    <property type="match status" value="1"/>
</dbReference>
<dbReference type="SUPFAM" id="SSF55550">
    <property type="entry name" value="SH2 domain"/>
    <property type="match status" value="1"/>
</dbReference>
<dbReference type="PRINTS" id="PR00452">
    <property type="entry name" value="SH3DOMAIN"/>
</dbReference>
<feature type="domain" description="SH3" evidence="14">
    <location>
        <begin position="37"/>
        <end position="98"/>
    </location>
</feature>
<keyword evidence="12" id="KW-0812">Transmembrane</keyword>
<dbReference type="Gene3D" id="2.30.30.40">
    <property type="entry name" value="SH3 Domains"/>
    <property type="match status" value="1"/>
</dbReference>
<accession>A0A564Z093</accession>
<evidence type="ECO:0000313" key="17">
    <source>
        <dbReference type="Proteomes" id="UP000321570"/>
    </source>
</evidence>
<dbReference type="EC" id="2.7.10.2" evidence="11"/>
<keyword evidence="3 10" id="KW-0547">Nucleotide-binding</keyword>
<organism evidence="16 17">
    <name type="scientific">Hymenolepis diminuta</name>
    <name type="common">Rat tapeworm</name>
    <dbReference type="NCBI Taxonomy" id="6216"/>
    <lineage>
        <taxon>Eukaryota</taxon>
        <taxon>Metazoa</taxon>
        <taxon>Spiralia</taxon>
        <taxon>Lophotrochozoa</taxon>
        <taxon>Platyhelminthes</taxon>
        <taxon>Cestoda</taxon>
        <taxon>Eucestoda</taxon>
        <taxon>Cyclophyllidea</taxon>
        <taxon>Hymenolepididae</taxon>
        <taxon>Hymenolepis</taxon>
    </lineage>
</organism>
<dbReference type="PROSITE" id="PS00107">
    <property type="entry name" value="PROTEIN_KINASE_ATP"/>
    <property type="match status" value="1"/>
</dbReference>
<dbReference type="PANTHER" id="PTHR24418">
    <property type="entry name" value="TYROSINE-PROTEIN KINASE"/>
    <property type="match status" value="1"/>
</dbReference>
<dbReference type="SMART" id="SM00326">
    <property type="entry name" value="SH3"/>
    <property type="match status" value="1"/>
</dbReference>
<dbReference type="InterPro" id="IPR050198">
    <property type="entry name" value="Non-receptor_tyrosine_kinases"/>
</dbReference>
<dbReference type="PROSITE" id="PS00109">
    <property type="entry name" value="PROTEIN_KINASE_TYR"/>
    <property type="match status" value="1"/>
</dbReference>
<keyword evidence="12" id="KW-1133">Transmembrane helix</keyword>
<keyword evidence="8" id="KW-0727">SH2 domain</keyword>
<dbReference type="GO" id="GO:0005524">
    <property type="term" value="F:ATP binding"/>
    <property type="evidence" value="ECO:0007669"/>
    <property type="project" value="UniProtKB-UniRule"/>
</dbReference>
<feature type="domain" description="Protein kinase" evidence="15">
    <location>
        <begin position="229"/>
        <end position="540"/>
    </location>
</feature>
<evidence type="ECO:0000256" key="1">
    <source>
        <dbReference type="ARBA" id="ARBA00022443"/>
    </source>
</evidence>
<sequence length="574" mass="65005">MFADNLPFRRRIFVLCIFIDVFYFFEILMQKKMNGCDSDADVIAVYRYDKTSNEDLQFEKGERLTILRKLTDGNWALAKNSTGQTGLIPLNFVEKQTPPPWLHGKISRVVTESLLQNEPLGSFLVRESGRFAGDYTLSVVAPDPFDTNQSNKPETPVQHYHIYSVDGVDSSRFFSLDNKDVFPSLRKLVQHYKVPDRGLAHPLTEPIFDMERICLRWLRDHHWVRRERLDFGQNIGHGEFGEVLKASYDDREVAVKRYKATARRQLIYEACVMSQLKHENLLALLGITEDRGTAATESATATADTTSPSSTLCLVTEFSPLGSLLAFLRSRGRTVITHSALLSFATDVARGLAYIESRSFLHCDVAARNVLLFNPSTPHAPHPVAKLGDFGLAFRLRPNINGQHQKDYEALDDGDFGSSGTDEATCFLAFNGSQRMANNVTRIPIKWTAPESIRTRVFNHKSDVWSFGVMLWELYSFGRLPYPRLMTNQVLAHLEAGGRMEAPQDCPRFIYSLMLETWSAEPSRRPSFEEILARLQHPPSQEDLEDATAFQLTRNIGDTSGISAYDSIFDDKIV</sequence>
<dbReference type="PROSITE" id="PS50001">
    <property type="entry name" value="SH2"/>
    <property type="match status" value="1"/>
</dbReference>
<evidence type="ECO:0000256" key="3">
    <source>
        <dbReference type="ARBA" id="ARBA00022741"/>
    </source>
</evidence>
<evidence type="ECO:0000256" key="12">
    <source>
        <dbReference type="SAM" id="Phobius"/>
    </source>
</evidence>
<dbReference type="InterPro" id="IPR001452">
    <property type="entry name" value="SH3_domain"/>
</dbReference>
<proteinExistence type="inferred from homology"/>
<keyword evidence="4 11" id="KW-0418">Kinase</keyword>
<dbReference type="GO" id="GO:0004715">
    <property type="term" value="F:non-membrane spanning protein tyrosine kinase activity"/>
    <property type="evidence" value="ECO:0007669"/>
    <property type="project" value="UniProtKB-EC"/>
</dbReference>
<evidence type="ECO:0000256" key="6">
    <source>
        <dbReference type="ARBA" id="ARBA00023137"/>
    </source>
</evidence>
<dbReference type="InterPro" id="IPR001245">
    <property type="entry name" value="Ser-Thr/Tyr_kinase_cat_dom"/>
</dbReference>
<dbReference type="InterPro" id="IPR036860">
    <property type="entry name" value="SH2_dom_sf"/>
</dbReference>
<evidence type="ECO:0000256" key="2">
    <source>
        <dbReference type="ARBA" id="ARBA00022679"/>
    </source>
</evidence>
<keyword evidence="12" id="KW-0472">Membrane</keyword>
<evidence type="ECO:0000256" key="5">
    <source>
        <dbReference type="ARBA" id="ARBA00022840"/>
    </source>
</evidence>
<protein>
    <recommendedName>
        <fullName evidence="11">Tyrosine-protein kinase</fullName>
        <ecNumber evidence="11">2.7.10.2</ecNumber>
    </recommendedName>
</protein>
<keyword evidence="5 10" id="KW-0067">ATP-binding</keyword>
<evidence type="ECO:0000256" key="10">
    <source>
        <dbReference type="PROSITE-ProRule" id="PRU10141"/>
    </source>
</evidence>
<keyword evidence="6 11" id="KW-0829">Tyrosine-protein kinase</keyword>
<dbReference type="Gene3D" id="3.30.505.10">
    <property type="entry name" value="SH2 domain"/>
    <property type="match status" value="1"/>
</dbReference>
<dbReference type="Gene3D" id="3.30.200.20">
    <property type="entry name" value="Phosphorylase Kinase, domain 1"/>
    <property type="match status" value="1"/>
</dbReference>
<comment type="similarity">
    <text evidence="11">Belongs to the protein kinase superfamily. Tyr protein kinase family.</text>
</comment>
<dbReference type="SUPFAM" id="SSF56112">
    <property type="entry name" value="Protein kinase-like (PK-like)"/>
    <property type="match status" value="1"/>
</dbReference>
<dbReference type="InterPro" id="IPR011009">
    <property type="entry name" value="Kinase-like_dom_sf"/>
</dbReference>
<name>A0A564Z093_HYMDI</name>
<evidence type="ECO:0000256" key="8">
    <source>
        <dbReference type="PROSITE-ProRule" id="PRU00191"/>
    </source>
</evidence>
<dbReference type="EMBL" id="CABIJS010000543">
    <property type="protein sequence ID" value="VUZ52892.1"/>
    <property type="molecule type" value="Genomic_DNA"/>
</dbReference>
<dbReference type="Pfam" id="PF00017">
    <property type="entry name" value="SH2"/>
    <property type="match status" value="1"/>
</dbReference>
<reference evidence="16 17" key="1">
    <citation type="submission" date="2019-07" db="EMBL/GenBank/DDBJ databases">
        <authorList>
            <person name="Jastrzebski P J."/>
            <person name="Paukszto L."/>
            <person name="Jastrzebski P J."/>
        </authorList>
    </citation>
    <scope>NUCLEOTIDE SEQUENCE [LARGE SCALE GENOMIC DNA]</scope>
    <source>
        <strain evidence="16 17">WMS-il1</strain>
    </source>
</reference>
<evidence type="ECO:0000259" key="15">
    <source>
        <dbReference type="PROSITE" id="PS50011"/>
    </source>
</evidence>
<evidence type="ECO:0000256" key="9">
    <source>
        <dbReference type="PROSITE-ProRule" id="PRU00192"/>
    </source>
</evidence>
<gene>
    <name evidence="16" type="ORF">WMSIL1_LOCUS11316</name>
</gene>
<evidence type="ECO:0000259" key="13">
    <source>
        <dbReference type="PROSITE" id="PS50001"/>
    </source>
</evidence>
<evidence type="ECO:0000256" key="7">
    <source>
        <dbReference type="ARBA" id="ARBA00051245"/>
    </source>
</evidence>
<dbReference type="InterPro" id="IPR000980">
    <property type="entry name" value="SH2"/>
</dbReference>
<feature type="domain" description="SH2" evidence="13">
    <location>
        <begin position="101"/>
        <end position="207"/>
    </location>
</feature>
<keyword evidence="1 9" id="KW-0728">SH3 domain</keyword>
<evidence type="ECO:0000256" key="4">
    <source>
        <dbReference type="ARBA" id="ARBA00022777"/>
    </source>
</evidence>
<keyword evidence="17" id="KW-1185">Reference proteome</keyword>